<dbReference type="RefSeq" id="XP_003026719.1">
    <property type="nucleotide sequence ID" value="XM_003026673.1"/>
</dbReference>
<evidence type="ECO:0000256" key="7">
    <source>
        <dbReference type="ARBA" id="ARBA00022927"/>
    </source>
</evidence>
<keyword evidence="4" id="KW-0813">Transport</keyword>
<comment type="subcellular location">
    <subcellularLocation>
        <location evidence="1">Nucleus membrane</location>
        <topology evidence="1">Multi-pass membrane protein</topology>
    </subcellularLocation>
    <subcellularLocation>
        <location evidence="2">Nucleus</location>
        <location evidence="2">Nuclear pore complex</location>
    </subcellularLocation>
</comment>
<proteinExistence type="inferred from homology"/>
<evidence type="ECO:0000256" key="6">
    <source>
        <dbReference type="ARBA" id="ARBA00022816"/>
    </source>
</evidence>
<gene>
    <name evidence="15" type="ORF">SCHCODRAFT_258813</name>
</gene>
<keyword evidence="8 14" id="KW-1133">Transmembrane helix</keyword>
<feature type="region of interest" description="Disordered" evidence="13">
    <location>
        <begin position="415"/>
        <end position="475"/>
    </location>
</feature>
<evidence type="ECO:0000256" key="9">
    <source>
        <dbReference type="ARBA" id="ARBA00023010"/>
    </source>
</evidence>
<keyword evidence="7" id="KW-0653">Protein transport</keyword>
<protein>
    <recommendedName>
        <fullName evidence="17">Nucleoporin protein Ndc1-Nup</fullName>
    </recommendedName>
</protein>
<dbReference type="PANTHER" id="PTHR13269:SF6">
    <property type="entry name" value="NUCLEOPORIN NDC1"/>
    <property type="match status" value="1"/>
</dbReference>
<dbReference type="EMBL" id="GL377315">
    <property type="protein sequence ID" value="EFI91816.1"/>
    <property type="molecule type" value="Genomic_DNA"/>
</dbReference>
<dbReference type="Proteomes" id="UP000007431">
    <property type="component" value="Unassembled WGS sequence"/>
</dbReference>
<evidence type="ECO:0008006" key="17">
    <source>
        <dbReference type="Google" id="ProtNLM"/>
    </source>
</evidence>
<dbReference type="OMA" id="PYYLNGH"/>
<dbReference type="GO" id="GO:0070762">
    <property type="term" value="C:nuclear pore transmembrane ring"/>
    <property type="evidence" value="ECO:0007669"/>
    <property type="project" value="TreeGrafter"/>
</dbReference>
<feature type="compositionally biased region" description="Low complexity" evidence="13">
    <location>
        <begin position="424"/>
        <end position="455"/>
    </location>
</feature>
<keyword evidence="16" id="KW-1185">Reference proteome</keyword>
<organism evidence="16">
    <name type="scientific">Schizophyllum commune (strain H4-8 / FGSC 9210)</name>
    <name type="common">Split gill fungus</name>
    <dbReference type="NCBI Taxonomy" id="578458"/>
    <lineage>
        <taxon>Eukaryota</taxon>
        <taxon>Fungi</taxon>
        <taxon>Dikarya</taxon>
        <taxon>Basidiomycota</taxon>
        <taxon>Agaricomycotina</taxon>
        <taxon>Agaricomycetes</taxon>
        <taxon>Agaricomycetidae</taxon>
        <taxon>Agaricales</taxon>
        <taxon>Schizophyllaceae</taxon>
        <taxon>Schizophyllum</taxon>
    </lineage>
</organism>
<evidence type="ECO:0000256" key="3">
    <source>
        <dbReference type="ARBA" id="ARBA00005760"/>
    </source>
</evidence>
<dbReference type="HOGENOM" id="CLU_026454_0_0_1"/>
<evidence type="ECO:0000256" key="12">
    <source>
        <dbReference type="ARBA" id="ARBA00023242"/>
    </source>
</evidence>
<dbReference type="GO" id="GO:0015031">
    <property type="term" value="P:protein transport"/>
    <property type="evidence" value="ECO:0007669"/>
    <property type="project" value="UniProtKB-KW"/>
</dbReference>
<sequence length="791" mass="83856">MAFQQSSSYRASMASSAFPASTSTPFNPSTSSSAFASPATPIRPLPSTILSSKHAPPLPPASQTYEPLVKGVLASRLARWVFPWALAACIAIGGAWTWGAGVGEDFAEFVRSAVGRGFVLWMLVAVPAIVVRKAGLTVSRTPASSPAQLLRATMARPGSPRTLLSLLGSAVLFGAFFAIVDSKSRFTVFVNSRKHPHYLNPRLLFLLSTQLATAALFFLRVVLRDRMVFPWTAPQLNPTSLTIVPALSSVAALPLAGLTLLVGRITLGLLYWLPVLPIFLKPFTGHFVRGGLLGGVFGVFNVFGSRVLGVIGQAFIAGFLTTLVWDVACYLFDSCVAMPIQTTTDPAVLVSAVSKPSSELFQALAWRELEARAGEEDGKGEAFARALLADTALWPHVVRPGLLLLGEDYQKLVRRGGPAPAPAPSSATEESASQSTFGQSTFSSSTPSFGASQSTFGQSTLGAASSTPSASTPVKPTPLLRASIFKQAPPSPARVVADALAADGVVGRVPDVFNGAVEGVEKALHPVEAAFSPLGKTLAGPLSKSIAGPLERAVSPVKDALHEAVVEPVRETRGAVAEIVAKIHDLVLPAPVREAYGSLHAWWTRERAGRAAAGALPRRETDAVVVGALAHIIAHSLTADRFGAVQRDIPRVMEAMVRFLGEVEGWVGEMEARRVAVAEELERARIVRDLEGKGRVEKGEDEGRGEDEGEDARAAESERAPPKENVEALEHQLALIEDDLRHAHEAFGGVAEALKTALARIVRTFGAKLSAFRFPPVVAAKIQGWIDVVGV</sequence>
<feature type="compositionally biased region" description="Low complexity" evidence="13">
    <location>
        <begin position="463"/>
        <end position="475"/>
    </location>
</feature>
<feature type="compositionally biased region" description="Basic and acidic residues" evidence="13">
    <location>
        <begin position="711"/>
        <end position="725"/>
    </location>
</feature>
<dbReference type="KEGG" id="scm:SCHCO_02644072"/>
<dbReference type="InParanoid" id="D8QK27"/>
<dbReference type="GO" id="GO:0031965">
    <property type="term" value="C:nuclear membrane"/>
    <property type="evidence" value="ECO:0007669"/>
    <property type="project" value="UniProtKB-SubCell"/>
</dbReference>
<keyword evidence="10" id="KW-0906">Nuclear pore complex</keyword>
<dbReference type="OrthoDB" id="67850at2759"/>
<dbReference type="GO" id="GO:0030674">
    <property type="term" value="F:protein-macromolecule adaptor activity"/>
    <property type="evidence" value="ECO:0007669"/>
    <property type="project" value="TreeGrafter"/>
</dbReference>
<dbReference type="GeneID" id="9593758"/>
<name>D8QK27_SCHCM</name>
<keyword evidence="9" id="KW-0811">Translocation</keyword>
<evidence type="ECO:0000313" key="15">
    <source>
        <dbReference type="EMBL" id="EFI91816.1"/>
    </source>
</evidence>
<dbReference type="InterPro" id="IPR019049">
    <property type="entry name" value="Nucleoporin_prot_Ndc1/Nup"/>
</dbReference>
<evidence type="ECO:0000313" key="16">
    <source>
        <dbReference type="Proteomes" id="UP000007431"/>
    </source>
</evidence>
<evidence type="ECO:0000256" key="10">
    <source>
        <dbReference type="ARBA" id="ARBA00023132"/>
    </source>
</evidence>
<dbReference type="VEuPathDB" id="FungiDB:SCHCODRAFT_02644072"/>
<dbReference type="GO" id="GO:0051028">
    <property type="term" value="P:mRNA transport"/>
    <property type="evidence" value="ECO:0007669"/>
    <property type="project" value="UniProtKB-KW"/>
</dbReference>
<evidence type="ECO:0000256" key="8">
    <source>
        <dbReference type="ARBA" id="ARBA00022989"/>
    </source>
</evidence>
<feature type="region of interest" description="Disordered" evidence="13">
    <location>
        <begin position="696"/>
        <end position="725"/>
    </location>
</feature>
<keyword evidence="12" id="KW-0539">Nucleus</keyword>
<keyword evidence="6" id="KW-0509">mRNA transport</keyword>
<feature type="transmembrane region" description="Helical" evidence="14">
    <location>
        <begin position="243"/>
        <end position="274"/>
    </location>
</feature>
<feature type="transmembrane region" description="Helical" evidence="14">
    <location>
        <begin position="203"/>
        <end position="223"/>
    </location>
</feature>
<evidence type="ECO:0000256" key="11">
    <source>
        <dbReference type="ARBA" id="ARBA00023136"/>
    </source>
</evidence>
<keyword evidence="5 14" id="KW-0812">Transmembrane</keyword>
<dbReference type="GO" id="GO:0070631">
    <property type="term" value="P:spindle pole body localization"/>
    <property type="evidence" value="ECO:0007669"/>
    <property type="project" value="TreeGrafter"/>
</dbReference>
<dbReference type="GO" id="GO:0005816">
    <property type="term" value="C:spindle pole body"/>
    <property type="evidence" value="ECO:0007669"/>
    <property type="project" value="TreeGrafter"/>
</dbReference>
<dbReference type="GO" id="GO:0006999">
    <property type="term" value="P:nuclear pore organization"/>
    <property type="evidence" value="ECO:0007669"/>
    <property type="project" value="TreeGrafter"/>
</dbReference>
<comment type="similarity">
    <text evidence="3">Belongs to the NDC1 family.</text>
</comment>
<evidence type="ECO:0000256" key="13">
    <source>
        <dbReference type="SAM" id="MobiDB-lite"/>
    </source>
</evidence>
<keyword evidence="11 14" id="KW-0472">Membrane</keyword>
<dbReference type="AlphaFoldDB" id="D8QK27"/>
<dbReference type="STRING" id="578458.D8QK27"/>
<feature type="transmembrane region" description="Helical" evidence="14">
    <location>
        <begin position="113"/>
        <end position="131"/>
    </location>
</feature>
<feature type="transmembrane region" description="Helical" evidence="14">
    <location>
        <begin position="310"/>
        <end position="332"/>
    </location>
</feature>
<accession>D8QK27</accession>
<dbReference type="eggNOG" id="ENOG502S8WN">
    <property type="taxonomic scope" value="Eukaryota"/>
</dbReference>
<evidence type="ECO:0000256" key="14">
    <source>
        <dbReference type="SAM" id="Phobius"/>
    </source>
</evidence>
<feature type="transmembrane region" description="Helical" evidence="14">
    <location>
        <begin position="81"/>
        <end position="101"/>
    </location>
</feature>
<dbReference type="Pfam" id="PF09531">
    <property type="entry name" value="Ndc1_Nup"/>
    <property type="match status" value="1"/>
</dbReference>
<feature type="transmembrane region" description="Helical" evidence="14">
    <location>
        <begin position="286"/>
        <end position="304"/>
    </location>
</feature>
<dbReference type="PANTHER" id="PTHR13269">
    <property type="entry name" value="NUCLEOPORIN NDC1"/>
    <property type="match status" value="1"/>
</dbReference>
<evidence type="ECO:0000256" key="2">
    <source>
        <dbReference type="ARBA" id="ARBA00004567"/>
    </source>
</evidence>
<feature type="transmembrane region" description="Helical" evidence="14">
    <location>
        <begin position="163"/>
        <end position="182"/>
    </location>
</feature>
<evidence type="ECO:0000256" key="1">
    <source>
        <dbReference type="ARBA" id="ARBA00004232"/>
    </source>
</evidence>
<evidence type="ECO:0000256" key="5">
    <source>
        <dbReference type="ARBA" id="ARBA00022692"/>
    </source>
</evidence>
<evidence type="ECO:0000256" key="4">
    <source>
        <dbReference type="ARBA" id="ARBA00022448"/>
    </source>
</evidence>
<reference evidence="15 16" key="1">
    <citation type="journal article" date="2010" name="Nat. Biotechnol.">
        <title>Genome sequence of the model mushroom Schizophyllum commune.</title>
        <authorList>
            <person name="Ohm R.A."/>
            <person name="de Jong J.F."/>
            <person name="Lugones L.G."/>
            <person name="Aerts A."/>
            <person name="Kothe E."/>
            <person name="Stajich J.E."/>
            <person name="de Vries R.P."/>
            <person name="Record E."/>
            <person name="Levasseur A."/>
            <person name="Baker S.E."/>
            <person name="Bartholomew K.A."/>
            <person name="Coutinho P.M."/>
            <person name="Erdmann S."/>
            <person name="Fowler T.J."/>
            <person name="Gathman A.C."/>
            <person name="Lombard V."/>
            <person name="Henrissat B."/>
            <person name="Knabe N."/>
            <person name="Kuees U."/>
            <person name="Lilly W.W."/>
            <person name="Lindquist E."/>
            <person name="Lucas S."/>
            <person name="Magnuson J.K."/>
            <person name="Piumi F."/>
            <person name="Raudaskoski M."/>
            <person name="Salamov A."/>
            <person name="Schmutz J."/>
            <person name="Schwarze F.W.M.R."/>
            <person name="vanKuyk P.A."/>
            <person name="Horton J.S."/>
            <person name="Grigoriev I.V."/>
            <person name="Woesten H.A.B."/>
        </authorList>
    </citation>
    <scope>NUCLEOTIDE SEQUENCE [LARGE SCALE GENOMIC DNA]</scope>
    <source>
        <strain evidence="16">H4-8 / FGSC 9210</strain>
    </source>
</reference>